<accession>A0AAV2J6M4</accession>
<dbReference type="SMART" id="SM00237">
    <property type="entry name" value="Calx_beta"/>
    <property type="match status" value="1"/>
</dbReference>
<dbReference type="InterPro" id="IPR003644">
    <property type="entry name" value="Calx_beta"/>
</dbReference>
<protein>
    <recommendedName>
        <fullName evidence="4">Calx-beta domain-containing protein</fullName>
    </recommendedName>
</protein>
<sequence length="191" mass="21564">MLTITCVLCPGGNRLQQQQFRLHWAWVSLEQPRYTVQEEHKFLEVVLRRRGYLGETSFVSIGTRDGTALKDQDFRGKAQRQVQFNPGQSSAVWRVRILPDSEYEVSESFHIVLSEAVMAVLEYPQEAAVEILDPEDVRSTPRCRLHAALQAPRRAAGSTPRCRLHAALQAPRRAAGSTPRCRLHATISSTD</sequence>
<name>A0AAV2J6M4_KNICA</name>
<dbReference type="Pfam" id="PF03160">
    <property type="entry name" value="Calx-beta"/>
    <property type="match status" value="1"/>
</dbReference>
<keyword evidence="3" id="KW-0106">Calcium</keyword>
<dbReference type="SUPFAM" id="SSF141072">
    <property type="entry name" value="CalX-like"/>
    <property type="match status" value="1"/>
</dbReference>
<evidence type="ECO:0000313" key="6">
    <source>
        <dbReference type="Proteomes" id="UP001497482"/>
    </source>
</evidence>
<dbReference type="EMBL" id="OZ035832">
    <property type="protein sequence ID" value="CAL1572076.1"/>
    <property type="molecule type" value="Genomic_DNA"/>
</dbReference>
<evidence type="ECO:0000313" key="5">
    <source>
        <dbReference type="EMBL" id="CAL1572076.1"/>
    </source>
</evidence>
<dbReference type="PANTHER" id="PTHR45739">
    <property type="entry name" value="MATRIX PROTEIN, PUTATIVE-RELATED"/>
    <property type="match status" value="1"/>
</dbReference>
<keyword evidence="2" id="KW-0677">Repeat</keyword>
<dbReference type="GO" id="GO:0007154">
    <property type="term" value="P:cell communication"/>
    <property type="evidence" value="ECO:0007669"/>
    <property type="project" value="InterPro"/>
</dbReference>
<dbReference type="PANTHER" id="PTHR45739:SF4">
    <property type="entry name" value="FRAS1-RELATED EXTRACELLULAR MATRIX PROTEIN 2"/>
    <property type="match status" value="1"/>
</dbReference>
<gene>
    <name evidence="5" type="ORF">KC01_LOCUS4125</name>
</gene>
<keyword evidence="1" id="KW-0732">Signal</keyword>
<keyword evidence="6" id="KW-1185">Reference proteome</keyword>
<evidence type="ECO:0000256" key="3">
    <source>
        <dbReference type="ARBA" id="ARBA00022837"/>
    </source>
</evidence>
<dbReference type="Proteomes" id="UP001497482">
    <property type="component" value="Chromosome 10"/>
</dbReference>
<evidence type="ECO:0000259" key="4">
    <source>
        <dbReference type="SMART" id="SM00237"/>
    </source>
</evidence>
<dbReference type="Gene3D" id="2.60.40.2030">
    <property type="match status" value="1"/>
</dbReference>
<dbReference type="InterPro" id="IPR038081">
    <property type="entry name" value="CalX-like_sf"/>
</dbReference>
<dbReference type="InterPro" id="IPR051561">
    <property type="entry name" value="FRAS1_ECM"/>
</dbReference>
<dbReference type="AlphaFoldDB" id="A0AAV2J6M4"/>
<evidence type="ECO:0000256" key="2">
    <source>
        <dbReference type="ARBA" id="ARBA00022737"/>
    </source>
</evidence>
<organism evidence="5 6">
    <name type="scientific">Knipowitschia caucasica</name>
    <name type="common">Caucasian dwarf goby</name>
    <name type="synonym">Pomatoschistus caucasicus</name>
    <dbReference type="NCBI Taxonomy" id="637954"/>
    <lineage>
        <taxon>Eukaryota</taxon>
        <taxon>Metazoa</taxon>
        <taxon>Chordata</taxon>
        <taxon>Craniata</taxon>
        <taxon>Vertebrata</taxon>
        <taxon>Euteleostomi</taxon>
        <taxon>Actinopterygii</taxon>
        <taxon>Neopterygii</taxon>
        <taxon>Teleostei</taxon>
        <taxon>Neoteleostei</taxon>
        <taxon>Acanthomorphata</taxon>
        <taxon>Gobiaria</taxon>
        <taxon>Gobiiformes</taxon>
        <taxon>Gobioidei</taxon>
        <taxon>Gobiidae</taxon>
        <taxon>Gobiinae</taxon>
        <taxon>Knipowitschia</taxon>
    </lineage>
</organism>
<feature type="domain" description="Calx-beta" evidence="4">
    <location>
        <begin position="15"/>
        <end position="114"/>
    </location>
</feature>
<reference evidence="5 6" key="1">
    <citation type="submission" date="2024-04" db="EMBL/GenBank/DDBJ databases">
        <authorList>
            <person name="Waldvogel A.-M."/>
            <person name="Schoenle A."/>
        </authorList>
    </citation>
    <scope>NUCLEOTIDE SEQUENCE [LARGE SCALE GENOMIC DNA]</scope>
</reference>
<evidence type="ECO:0000256" key="1">
    <source>
        <dbReference type="ARBA" id="ARBA00022729"/>
    </source>
</evidence>
<proteinExistence type="predicted"/>
<dbReference type="GO" id="GO:0009653">
    <property type="term" value="P:anatomical structure morphogenesis"/>
    <property type="evidence" value="ECO:0007669"/>
    <property type="project" value="TreeGrafter"/>
</dbReference>
<dbReference type="GO" id="GO:0016020">
    <property type="term" value="C:membrane"/>
    <property type="evidence" value="ECO:0007669"/>
    <property type="project" value="InterPro"/>
</dbReference>